<dbReference type="CDD" id="cd05233">
    <property type="entry name" value="SDR_c"/>
    <property type="match status" value="1"/>
</dbReference>
<comment type="caution">
    <text evidence="3">The sequence shown here is derived from an EMBL/GenBank/DDBJ whole genome shotgun (WGS) entry which is preliminary data.</text>
</comment>
<gene>
    <name evidence="3" type="ORF">SAMN05421766_107107</name>
</gene>
<dbReference type="InterPro" id="IPR036291">
    <property type="entry name" value="NAD(P)-bd_dom_sf"/>
</dbReference>
<dbReference type="EMBL" id="FTOB01000007">
    <property type="protein sequence ID" value="SIT03002.1"/>
    <property type="molecule type" value="Genomic_DNA"/>
</dbReference>
<keyword evidence="4" id="KW-1185">Reference proteome</keyword>
<dbReference type="PRINTS" id="PR00080">
    <property type="entry name" value="SDRFAMILY"/>
</dbReference>
<keyword evidence="2" id="KW-0560">Oxidoreductase</keyword>
<evidence type="ECO:0000256" key="2">
    <source>
        <dbReference type="ARBA" id="ARBA00023002"/>
    </source>
</evidence>
<reference evidence="3 4" key="1">
    <citation type="submission" date="2017-01" db="EMBL/GenBank/DDBJ databases">
        <authorList>
            <person name="Varghese N."/>
            <person name="Submissions S."/>
        </authorList>
    </citation>
    <scope>NUCLEOTIDE SEQUENCE [LARGE SCALE GENOMIC DNA]</scope>
    <source>
        <strain evidence="3 4">DSM 2061</strain>
    </source>
</reference>
<evidence type="ECO:0000256" key="1">
    <source>
        <dbReference type="ARBA" id="ARBA00006484"/>
    </source>
</evidence>
<dbReference type="Gene3D" id="3.40.50.720">
    <property type="entry name" value="NAD(P)-binding Rossmann-like Domain"/>
    <property type="match status" value="1"/>
</dbReference>
<organism evidence="3 4">
    <name type="scientific">Zobellia uliginosa</name>
    <dbReference type="NCBI Taxonomy" id="143224"/>
    <lineage>
        <taxon>Bacteria</taxon>
        <taxon>Pseudomonadati</taxon>
        <taxon>Bacteroidota</taxon>
        <taxon>Flavobacteriia</taxon>
        <taxon>Flavobacteriales</taxon>
        <taxon>Flavobacteriaceae</taxon>
        <taxon>Zobellia</taxon>
    </lineage>
</organism>
<dbReference type="InterPro" id="IPR002347">
    <property type="entry name" value="SDR_fam"/>
</dbReference>
<dbReference type="PANTHER" id="PTHR43477:SF1">
    <property type="entry name" value="DIHYDROANTICAPSIN 7-DEHYDROGENASE"/>
    <property type="match status" value="1"/>
</dbReference>
<dbReference type="PANTHER" id="PTHR43477">
    <property type="entry name" value="DIHYDROANTICAPSIN 7-DEHYDROGENASE"/>
    <property type="match status" value="1"/>
</dbReference>
<dbReference type="Proteomes" id="UP000185728">
    <property type="component" value="Unassembled WGS sequence"/>
</dbReference>
<name>A0ABY1L547_9FLAO</name>
<comment type="similarity">
    <text evidence="1">Belongs to the short-chain dehydrogenases/reductases (SDR) family.</text>
</comment>
<dbReference type="InterPro" id="IPR051122">
    <property type="entry name" value="SDR_DHRS6-like"/>
</dbReference>
<sequence>MTREMKDKIFIITGSSGIAAETIKMALAKGAKVFYIGRDAGRCQDFQDQLRKDGLDADYIVGDLVDPEVAPALVKACIEKHGRIDGLFNVAGISGRRFGDGPVHECTEEGWNITMTTNVTTQYRMCREVVRQMLAQDPDKDGLRGSILNMSSILGLSPEPKFFSTIGYAAAKGAIISMSTSMASKYALNKIRVNTIAPGLALTRMSARATQDEAITAFMKEKQPLEEGVMEAKDVASSAIFLLSNQSKSITGEVLKVDAGWSIS</sequence>
<evidence type="ECO:0000313" key="3">
    <source>
        <dbReference type="EMBL" id="SIT03002.1"/>
    </source>
</evidence>
<dbReference type="SUPFAM" id="SSF51735">
    <property type="entry name" value="NAD(P)-binding Rossmann-fold domains"/>
    <property type="match status" value="1"/>
</dbReference>
<accession>A0ABY1L547</accession>
<evidence type="ECO:0000313" key="4">
    <source>
        <dbReference type="Proteomes" id="UP000185728"/>
    </source>
</evidence>
<dbReference type="PRINTS" id="PR00081">
    <property type="entry name" value="GDHRDH"/>
</dbReference>
<proteinExistence type="inferred from homology"/>
<dbReference type="Pfam" id="PF13561">
    <property type="entry name" value="adh_short_C2"/>
    <property type="match status" value="1"/>
</dbReference>
<protein>
    <submittedName>
        <fullName evidence="3">NAD(P)-dependent dehydrogenase, short-chain alcohol dehydrogenase family</fullName>
    </submittedName>
</protein>